<feature type="compositionally biased region" description="Acidic residues" evidence="1">
    <location>
        <begin position="64"/>
        <end position="74"/>
    </location>
</feature>
<dbReference type="InParanoid" id="A0A1D6Q4D8"/>
<feature type="compositionally biased region" description="Polar residues" evidence="1">
    <location>
        <begin position="75"/>
        <end position="97"/>
    </location>
</feature>
<name>A0A1D6Q4D8_MAIZE</name>
<proteinExistence type="predicted"/>
<dbReference type="STRING" id="4577.A0A1D6Q4D8"/>
<sequence length="111" mass="12655">MSSRRYASGSEKRKRKKRTEEFIESQRGAMDRFLTSNPRTSTNTYELAIVVVEEQPNINLEDGLPSDENVDINMDDNNVSGHEPIFNSSPTENANVDEQSDFIEDICDPRN</sequence>
<protein>
    <submittedName>
        <fullName evidence="2">Uncharacterized protein</fullName>
    </submittedName>
</protein>
<dbReference type="OMA" id="MSFRKCL"/>
<accession>A0A3L6F3F4</accession>
<evidence type="ECO:0000313" key="2">
    <source>
        <dbReference type="EMBL" id="AQK53421.1"/>
    </source>
</evidence>
<gene>
    <name evidence="2" type="ORF">ZEAMMB73_Zm00001d051004</name>
</gene>
<dbReference type="EMBL" id="CM000780">
    <property type="protein sequence ID" value="AQK53421.1"/>
    <property type="molecule type" value="Genomic_DNA"/>
</dbReference>
<organism evidence="2">
    <name type="scientific">Zea mays</name>
    <name type="common">Maize</name>
    <dbReference type="NCBI Taxonomy" id="4577"/>
    <lineage>
        <taxon>Eukaryota</taxon>
        <taxon>Viridiplantae</taxon>
        <taxon>Streptophyta</taxon>
        <taxon>Embryophyta</taxon>
        <taxon>Tracheophyta</taxon>
        <taxon>Spermatophyta</taxon>
        <taxon>Magnoliopsida</taxon>
        <taxon>Liliopsida</taxon>
        <taxon>Poales</taxon>
        <taxon>Poaceae</taxon>
        <taxon>PACMAD clade</taxon>
        <taxon>Panicoideae</taxon>
        <taxon>Andropogonodae</taxon>
        <taxon>Andropogoneae</taxon>
        <taxon>Tripsacinae</taxon>
        <taxon>Zea</taxon>
    </lineage>
</organism>
<feature type="compositionally biased region" description="Acidic residues" evidence="1">
    <location>
        <begin position="98"/>
        <end position="111"/>
    </location>
</feature>
<feature type="region of interest" description="Disordered" evidence="1">
    <location>
        <begin position="60"/>
        <end position="111"/>
    </location>
</feature>
<reference evidence="2" key="1">
    <citation type="submission" date="2015-12" db="EMBL/GenBank/DDBJ databases">
        <title>Update maize B73 reference genome by single molecule sequencing technologies.</title>
        <authorList>
            <consortium name="Maize Genome Sequencing Project"/>
            <person name="Ware D."/>
        </authorList>
    </citation>
    <scope>NUCLEOTIDE SEQUENCE</scope>
    <source>
        <tissue evidence="2">Seedling</tissue>
    </source>
</reference>
<dbReference type="AlphaFoldDB" id="A0A1D6Q4D8"/>
<feature type="region of interest" description="Disordered" evidence="1">
    <location>
        <begin position="1"/>
        <end position="24"/>
    </location>
</feature>
<accession>A0A1D6Q4D8</accession>
<evidence type="ECO:0000256" key="1">
    <source>
        <dbReference type="SAM" id="MobiDB-lite"/>
    </source>
</evidence>